<gene>
    <name evidence="3" type="primary">LOC111104130</name>
</gene>
<feature type="compositionally biased region" description="Low complexity" evidence="1">
    <location>
        <begin position="521"/>
        <end position="536"/>
    </location>
</feature>
<dbReference type="SUPFAM" id="SSF101898">
    <property type="entry name" value="NHL repeat"/>
    <property type="match status" value="1"/>
</dbReference>
<keyword evidence="2" id="KW-1185">Reference proteome</keyword>
<evidence type="ECO:0000256" key="1">
    <source>
        <dbReference type="SAM" id="MobiDB-lite"/>
    </source>
</evidence>
<dbReference type="RefSeq" id="XP_022293626.1">
    <property type="nucleotide sequence ID" value="XM_022437918.1"/>
</dbReference>
<dbReference type="OrthoDB" id="6152611at2759"/>
<name>A0A8B8ARD3_CRAVI</name>
<dbReference type="Gene3D" id="2.120.10.30">
    <property type="entry name" value="TolB, C-terminal domain"/>
    <property type="match status" value="2"/>
</dbReference>
<organism evidence="2 3">
    <name type="scientific">Crassostrea virginica</name>
    <name type="common">Eastern oyster</name>
    <dbReference type="NCBI Taxonomy" id="6565"/>
    <lineage>
        <taxon>Eukaryota</taxon>
        <taxon>Metazoa</taxon>
        <taxon>Spiralia</taxon>
        <taxon>Lophotrochozoa</taxon>
        <taxon>Mollusca</taxon>
        <taxon>Bivalvia</taxon>
        <taxon>Autobranchia</taxon>
        <taxon>Pteriomorphia</taxon>
        <taxon>Ostreida</taxon>
        <taxon>Ostreoidea</taxon>
        <taxon>Ostreidae</taxon>
        <taxon>Crassostrea</taxon>
    </lineage>
</organism>
<dbReference type="GO" id="GO:0061630">
    <property type="term" value="F:ubiquitin protein ligase activity"/>
    <property type="evidence" value="ECO:0007669"/>
    <property type="project" value="TreeGrafter"/>
</dbReference>
<evidence type="ECO:0000313" key="2">
    <source>
        <dbReference type="Proteomes" id="UP000694844"/>
    </source>
</evidence>
<dbReference type="GO" id="GO:0043161">
    <property type="term" value="P:proteasome-mediated ubiquitin-dependent protein catabolic process"/>
    <property type="evidence" value="ECO:0007669"/>
    <property type="project" value="TreeGrafter"/>
</dbReference>
<feature type="compositionally biased region" description="Basic and acidic residues" evidence="1">
    <location>
        <begin position="323"/>
        <end position="336"/>
    </location>
</feature>
<dbReference type="Proteomes" id="UP000694844">
    <property type="component" value="Chromosome 7"/>
</dbReference>
<feature type="region of interest" description="Disordered" evidence="1">
    <location>
        <begin position="640"/>
        <end position="678"/>
    </location>
</feature>
<feature type="compositionally biased region" description="Low complexity" evidence="1">
    <location>
        <begin position="604"/>
        <end position="617"/>
    </location>
</feature>
<feature type="compositionally biased region" description="Basic and acidic residues" evidence="1">
    <location>
        <begin position="391"/>
        <end position="424"/>
    </location>
</feature>
<dbReference type="InterPro" id="IPR050952">
    <property type="entry name" value="TRIM-NHL_E3_ligases"/>
</dbReference>
<dbReference type="GO" id="GO:0000209">
    <property type="term" value="P:protein polyubiquitination"/>
    <property type="evidence" value="ECO:0007669"/>
    <property type="project" value="TreeGrafter"/>
</dbReference>
<proteinExistence type="predicted"/>
<dbReference type="GO" id="GO:0008270">
    <property type="term" value="F:zinc ion binding"/>
    <property type="evidence" value="ECO:0007669"/>
    <property type="project" value="UniProtKB-KW"/>
</dbReference>
<dbReference type="KEGG" id="cvn:111104130"/>
<accession>A0A8B8ARD3</accession>
<feature type="compositionally biased region" description="Basic and acidic residues" evidence="1">
    <location>
        <begin position="540"/>
        <end position="550"/>
    </location>
</feature>
<dbReference type="InterPro" id="IPR011042">
    <property type="entry name" value="6-blade_b-propeller_TolB-like"/>
</dbReference>
<protein>
    <submittedName>
        <fullName evidence="3">Uncharacterized protein LOC111104130</fullName>
    </submittedName>
</protein>
<feature type="compositionally biased region" description="Basic and acidic residues" evidence="1">
    <location>
        <begin position="346"/>
        <end position="360"/>
    </location>
</feature>
<feature type="region of interest" description="Disordered" evidence="1">
    <location>
        <begin position="594"/>
        <end position="619"/>
    </location>
</feature>
<feature type="region of interest" description="Disordered" evidence="1">
    <location>
        <begin position="293"/>
        <end position="493"/>
    </location>
</feature>
<sequence>MQNSMDEEGMEGELEPCGHDSNTPVCMKCILSKATLQDSHLELLSEICESLSVSKKDKIRKDLLDLEENIGPLYDSSLGDVEALLSKVVTQHKDRKNVILDLGDELHKVVDLVINKYLSEAGKIEKEDLDFLQSLKTTFKMSASEIKAAIKEYREFLATDNNKKLSKYQSKNEQFRKMPTRYELKVTKFQPKHLTEEKLCQIIGVIPWSEKTELTPPVNGDSQSESPSKDDGSSRSPNAKKANGGNQSKADKLTELNDLMESISQATKDLVVALSPKVTRKLAVPKEFNTKATSHKEKVGKGSNVASEEKVGKGSNVASGGKIGKDHYVASEEKVGKGSNVASGEKVGKDHNVASEEKVGKGSNVASEEKVGKGSNVASEEKIGKGSNVASEDKVEKGSNVAFEEKVGKGSKVACEEKVGKGSDVESEEKDGKGSNVASEEKMGKGSNVASEEKIGKVSNVASEKKVGKGSNVAFEDKVGKGSNVAPEEKVGKRSNVASEVKCLIESKPKSTPIMNGDIESTSTTTQQLQSPPVTSRPRVHFDSEVKKGESSSPRAKSQITVAKSMEIDISIQSTKGPTKDIAALSTLQPIKEQNSLVDPKCRSSPLKEPSSPKEQSTVTTMHTLPMTFSSIVTAELNKGKKAVEHSSNATEEDSTKGNLETNSKNTDLMQSSPQKTTTEPIVELKDCLKNSIIDEDFLVEDFTKTSTILAPESEETNIFANAPWVVDTYETGYTYTYKLACARSTNQIFVCGNNKVIKQMTSEGKFVEKSSTESGNQPFDLALTSDAQLMYSDHNGKCVNIVRNNGKIENLIKLQKWFPMALCTTAANDLLVTMESEDLAMCKVVRYAGSTVKQEIQFNVKGDKLYCRADFINENKNLDVVVSDLGARRIVVVDKYGIFRFNYTGNLQSNRYKSFGCSGVTTTSKCHIIVADEYNDVLHVIDQNGQFLTYIDNCHVQRPGGLCSDTEDALYVTEPVANRVKKIKLYR</sequence>
<feature type="region of interest" description="Disordered" evidence="1">
    <location>
        <begin position="213"/>
        <end position="251"/>
    </location>
</feature>
<reference evidence="3" key="1">
    <citation type="submission" date="2025-08" db="UniProtKB">
        <authorList>
            <consortium name="RefSeq"/>
        </authorList>
    </citation>
    <scope>IDENTIFICATION</scope>
    <source>
        <tissue evidence="3">Whole sample</tissue>
    </source>
</reference>
<feature type="region of interest" description="Disordered" evidence="1">
    <location>
        <begin position="508"/>
        <end position="559"/>
    </location>
</feature>
<dbReference type="GeneID" id="111104130"/>
<dbReference type="AlphaFoldDB" id="A0A8B8ARD3"/>
<dbReference type="PANTHER" id="PTHR24104">
    <property type="entry name" value="E3 UBIQUITIN-PROTEIN LIGASE NHLRC1-RELATED"/>
    <property type="match status" value="1"/>
</dbReference>
<dbReference type="PANTHER" id="PTHR24104:SF25">
    <property type="entry name" value="PROTEIN LIN-41"/>
    <property type="match status" value="1"/>
</dbReference>
<evidence type="ECO:0000313" key="3">
    <source>
        <dbReference type="RefSeq" id="XP_022293626.1"/>
    </source>
</evidence>
<feature type="compositionally biased region" description="Polar residues" evidence="1">
    <location>
        <begin position="657"/>
        <end position="678"/>
    </location>
</feature>